<dbReference type="InterPro" id="IPR035979">
    <property type="entry name" value="RBD_domain_sf"/>
</dbReference>
<feature type="region of interest" description="Disordered" evidence="5">
    <location>
        <begin position="1"/>
        <end position="54"/>
    </location>
</feature>
<keyword evidence="1" id="KW-0677">Repeat</keyword>
<dbReference type="FunFam" id="3.30.70.330:FF:000043">
    <property type="entry name" value="paraspeckle component 1 isoform X1"/>
    <property type="match status" value="1"/>
</dbReference>
<evidence type="ECO:0000256" key="2">
    <source>
        <dbReference type="ARBA" id="ARBA00022884"/>
    </source>
</evidence>
<dbReference type="GO" id="GO:0003723">
    <property type="term" value="F:RNA binding"/>
    <property type="evidence" value="ECO:0007669"/>
    <property type="project" value="UniProtKB-UniRule"/>
</dbReference>
<gene>
    <name evidence="8" type="primary">LOC115881180</name>
</gene>
<dbReference type="OrthoDB" id="10067824at2759"/>
<proteinExistence type="predicted"/>
<evidence type="ECO:0000313" key="8">
    <source>
        <dbReference type="RefSeq" id="XP_030754434.1"/>
    </source>
</evidence>
<name>A0A6J2XV18_SITOR</name>
<evidence type="ECO:0000256" key="5">
    <source>
        <dbReference type="SAM" id="MobiDB-lite"/>
    </source>
</evidence>
<feature type="compositionally biased region" description="Basic and acidic residues" evidence="5">
    <location>
        <begin position="36"/>
        <end position="45"/>
    </location>
</feature>
<sequence>MEQIDQTPNAEVDKNEDVESSSENKKYYPRKRFGRKYRDRDKNQNDEIESNNSSGYLGEYHGNFGVDKIEEKIANLSRSPTLELPALNLSEKKFSGRNRLFIGNIGKEINEEDIKGLLDPNVEITDIYVNAEKSFAFVKFDYHSNAEKAQQQLDGMLVKSRVLKVKFASCCHTIKVKNLSPAVTNELLFVAFSVFGEIEKAIVLVDERGKSTGEGLIDFVRKNSAYLAVQRCLDRCYYLTASLKPVIAEPYQFVDQNIGLLDKHFSNKHWDFCQDRSVGPHLAEEGSFEHEYGTKWKAIYELHRQKEEALKVEFRLECSKLEAQMEYARYEHETDVLREQLRIRERDKERQKWEWEAKERLAKEEKLRTEAFLRHAQEEVKNKLNRQKEQRNLMQEEESLFLKAQDLTKILDNHRDFDVPTSSTRENTSDLESFTSYRSNTLSGDQQTDIKSFGSFYEMNNNSYGDNNRSRDYGTDRTDQDLWVRSRDLDSIPLKKRRY</sequence>
<dbReference type="SMART" id="SM00360">
    <property type="entry name" value="RRM"/>
    <property type="match status" value="2"/>
</dbReference>
<dbReference type="CDD" id="cd12945">
    <property type="entry name" value="NOPS_NONA_like"/>
    <property type="match status" value="1"/>
</dbReference>
<dbReference type="Gene3D" id="3.30.70.330">
    <property type="match status" value="2"/>
</dbReference>
<organism evidence="7 8">
    <name type="scientific">Sitophilus oryzae</name>
    <name type="common">Rice weevil</name>
    <name type="synonym">Curculio oryzae</name>
    <dbReference type="NCBI Taxonomy" id="7048"/>
    <lineage>
        <taxon>Eukaryota</taxon>
        <taxon>Metazoa</taxon>
        <taxon>Ecdysozoa</taxon>
        <taxon>Arthropoda</taxon>
        <taxon>Hexapoda</taxon>
        <taxon>Insecta</taxon>
        <taxon>Pterygota</taxon>
        <taxon>Neoptera</taxon>
        <taxon>Endopterygota</taxon>
        <taxon>Coleoptera</taxon>
        <taxon>Polyphaga</taxon>
        <taxon>Cucujiformia</taxon>
        <taxon>Curculionidae</taxon>
        <taxon>Dryophthorinae</taxon>
        <taxon>Sitophilus</taxon>
    </lineage>
</organism>
<evidence type="ECO:0000313" key="7">
    <source>
        <dbReference type="Proteomes" id="UP000504635"/>
    </source>
</evidence>
<dbReference type="GeneID" id="115881180"/>
<dbReference type="PROSITE" id="PS50102">
    <property type="entry name" value="RRM"/>
    <property type="match status" value="2"/>
</dbReference>
<protein>
    <submittedName>
        <fullName evidence="8">Hrp65 protein-like isoform X1</fullName>
    </submittedName>
</protein>
<feature type="domain" description="RRM" evidence="6">
    <location>
        <begin position="98"/>
        <end position="170"/>
    </location>
</feature>
<keyword evidence="7" id="KW-1185">Reference proteome</keyword>
<evidence type="ECO:0000256" key="1">
    <source>
        <dbReference type="ARBA" id="ARBA00022737"/>
    </source>
</evidence>
<keyword evidence="2 3" id="KW-0694">RNA-binding</keyword>
<dbReference type="Gene3D" id="6.10.250.1170">
    <property type="match status" value="1"/>
</dbReference>
<keyword evidence="4" id="KW-0175">Coiled coil</keyword>
<evidence type="ECO:0000256" key="3">
    <source>
        <dbReference type="PROSITE-ProRule" id="PRU00176"/>
    </source>
</evidence>
<feature type="coiled-coil region" evidence="4">
    <location>
        <begin position="304"/>
        <end position="340"/>
    </location>
</feature>
<dbReference type="InterPro" id="IPR012677">
    <property type="entry name" value="Nucleotide-bd_a/b_plait_sf"/>
</dbReference>
<dbReference type="KEGG" id="soy:115881180"/>
<evidence type="ECO:0000256" key="4">
    <source>
        <dbReference type="SAM" id="Coils"/>
    </source>
</evidence>
<dbReference type="Proteomes" id="UP000504635">
    <property type="component" value="Unplaced"/>
</dbReference>
<dbReference type="Pfam" id="PF08075">
    <property type="entry name" value="NOPS"/>
    <property type="match status" value="1"/>
</dbReference>
<dbReference type="PANTHER" id="PTHR23189">
    <property type="entry name" value="RNA RECOGNITION MOTIF-CONTAINING"/>
    <property type="match status" value="1"/>
</dbReference>
<dbReference type="InterPro" id="IPR000504">
    <property type="entry name" value="RRM_dom"/>
</dbReference>
<reference evidence="8" key="1">
    <citation type="submission" date="2025-08" db="UniProtKB">
        <authorList>
            <consortium name="RefSeq"/>
        </authorList>
    </citation>
    <scope>IDENTIFICATION</scope>
    <source>
        <tissue evidence="8">Gonads</tissue>
    </source>
</reference>
<dbReference type="InParanoid" id="A0A6J2XV18"/>
<dbReference type="AlphaFoldDB" id="A0A6J2XV18"/>
<feature type="domain" description="RRM" evidence="6">
    <location>
        <begin position="172"/>
        <end position="250"/>
    </location>
</feature>
<accession>A0A6J2XV18</accession>
<evidence type="ECO:0000259" key="6">
    <source>
        <dbReference type="PROSITE" id="PS50102"/>
    </source>
</evidence>
<dbReference type="RefSeq" id="XP_030754434.1">
    <property type="nucleotide sequence ID" value="XM_030898574.1"/>
</dbReference>
<dbReference type="SUPFAM" id="SSF54928">
    <property type="entry name" value="RNA-binding domain, RBD"/>
    <property type="match status" value="1"/>
</dbReference>
<feature type="compositionally biased region" description="Basic and acidic residues" evidence="5">
    <location>
        <begin position="11"/>
        <end position="26"/>
    </location>
</feature>
<dbReference type="InterPro" id="IPR012975">
    <property type="entry name" value="NOPS"/>
</dbReference>
<dbReference type="Pfam" id="PF00076">
    <property type="entry name" value="RRM_1"/>
    <property type="match status" value="2"/>
</dbReference>